<keyword evidence="5 7" id="KW-0460">Magnesium</keyword>
<dbReference type="GO" id="GO:0003906">
    <property type="term" value="F:DNA-(apurinic or apyrimidinic site) endonuclease activity"/>
    <property type="evidence" value="ECO:0007669"/>
    <property type="project" value="TreeGrafter"/>
</dbReference>
<evidence type="ECO:0000256" key="7">
    <source>
        <dbReference type="PIRSR" id="PIRSR604808-2"/>
    </source>
</evidence>
<dbReference type="SUPFAM" id="SSF56219">
    <property type="entry name" value="DNase I-like"/>
    <property type="match status" value="1"/>
</dbReference>
<comment type="caution">
    <text evidence="10">The sequence shown here is derived from an EMBL/GenBank/DDBJ whole genome shotgun (WGS) entry which is preliminary data.</text>
</comment>
<evidence type="ECO:0000256" key="1">
    <source>
        <dbReference type="ARBA" id="ARBA00001936"/>
    </source>
</evidence>
<dbReference type="PROSITE" id="PS00728">
    <property type="entry name" value="AP_NUCLEASE_F1_3"/>
    <property type="match status" value="1"/>
</dbReference>
<dbReference type="Proteomes" id="UP000763484">
    <property type="component" value="Unassembled WGS sequence"/>
</dbReference>
<dbReference type="CDD" id="cd09073">
    <property type="entry name" value="ExoIII_AP-endo"/>
    <property type="match status" value="1"/>
</dbReference>
<dbReference type="GO" id="GO:0003677">
    <property type="term" value="F:DNA binding"/>
    <property type="evidence" value="ECO:0007669"/>
    <property type="project" value="InterPro"/>
</dbReference>
<dbReference type="NCBIfam" id="TIGR00195">
    <property type="entry name" value="exoDNase_III"/>
    <property type="match status" value="1"/>
</dbReference>
<dbReference type="Gene3D" id="3.60.10.10">
    <property type="entry name" value="Endonuclease/exonuclease/phosphatase"/>
    <property type="match status" value="1"/>
</dbReference>
<dbReference type="Pfam" id="PF03372">
    <property type="entry name" value="Exo_endo_phos"/>
    <property type="match status" value="1"/>
</dbReference>
<comment type="cofactor">
    <cofactor evidence="1">
        <name>Mn(2+)</name>
        <dbReference type="ChEBI" id="CHEBI:29035"/>
    </cofactor>
</comment>
<dbReference type="InterPro" id="IPR020848">
    <property type="entry name" value="AP_endonuclease_F1_CS"/>
</dbReference>
<dbReference type="EC" id="3.1.11.2" evidence="10"/>
<evidence type="ECO:0000256" key="8">
    <source>
        <dbReference type="PIRSR" id="PIRSR604808-3"/>
    </source>
</evidence>
<evidence type="ECO:0000256" key="5">
    <source>
        <dbReference type="ARBA" id="ARBA00022842"/>
    </source>
</evidence>
<dbReference type="AlphaFoldDB" id="A0A8T3USB2"/>
<dbReference type="EMBL" id="JADFAQ010000024">
    <property type="protein sequence ID" value="MBE5728143.1"/>
    <property type="molecule type" value="Genomic_DNA"/>
</dbReference>
<keyword evidence="4 10" id="KW-0378">Hydrolase</keyword>
<feature type="domain" description="Endonuclease/exonuclease/phosphatase" evidence="9">
    <location>
        <begin position="6"/>
        <end position="243"/>
    </location>
</feature>
<feature type="active site" description="Proton donor/acceptor" evidence="6">
    <location>
        <position position="146"/>
    </location>
</feature>
<evidence type="ECO:0000313" key="10">
    <source>
        <dbReference type="EMBL" id="MBE5728143.1"/>
    </source>
</evidence>
<dbReference type="GO" id="GO:0008081">
    <property type="term" value="F:phosphoric diester hydrolase activity"/>
    <property type="evidence" value="ECO:0007669"/>
    <property type="project" value="TreeGrafter"/>
</dbReference>
<feature type="binding site" evidence="7">
    <location>
        <position position="9"/>
    </location>
    <ligand>
        <name>Mg(2+)</name>
        <dbReference type="ChEBI" id="CHEBI:18420"/>
        <label>1</label>
    </ligand>
</feature>
<dbReference type="InterPro" id="IPR005135">
    <property type="entry name" value="Endo/exonuclease/phosphatase"/>
</dbReference>
<feature type="site" description="Important for catalytic activity" evidence="8">
    <location>
        <position position="217"/>
    </location>
</feature>
<feature type="binding site" evidence="7">
    <location>
        <position position="37"/>
    </location>
    <ligand>
        <name>Mg(2+)</name>
        <dbReference type="ChEBI" id="CHEBI:18420"/>
        <label>1</label>
    </ligand>
</feature>
<feature type="active site" evidence="6">
    <location>
        <position position="107"/>
    </location>
</feature>
<dbReference type="NCBIfam" id="TIGR00633">
    <property type="entry name" value="xth"/>
    <property type="match status" value="1"/>
</dbReference>
<gene>
    <name evidence="10" type="primary">xth</name>
    <name evidence="10" type="ORF">IHE50_01875</name>
</gene>
<sequence length="252" mass="29308">MDIRILSWNVNGIRSAWNKGLKELIQSKKYDILLFQEIKSDAAPVGINDLGYYVFTYPAKKKGYSGVMSLSKIKPIKVIEGIGDTEFDEEGRVLTLEFNDLYIINSYFPNSQHGLTRLDFKLKFDKEIEGFLQKLRKEKPVVICGDFNVAHEEIDIARPKDNENNAGFTKQEREWMTKFLSLGYIDTYRLFIKEGGHYSWWTYRFNAREKNIGWRIDYCVVSEELRKRVIKSDILESQRGSDHAPVVAELKG</sequence>
<comment type="cofactor">
    <cofactor evidence="7">
        <name>Mg(2+)</name>
        <dbReference type="ChEBI" id="CHEBI:18420"/>
    </cofactor>
    <cofactor evidence="7">
        <name>Mn(2+)</name>
        <dbReference type="ChEBI" id="CHEBI:29035"/>
    </cofactor>
    <text evidence="7">Probably binds two magnesium or manganese ions per subunit.</text>
</comment>
<evidence type="ECO:0000256" key="4">
    <source>
        <dbReference type="ARBA" id="ARBA00022801"/>
    </source>
</evidence>
<evidence type="ECO:0000256" key="3">
    <source>
        <dbReference type="ARBA" id="ARBA00022723"/>
    </source>
</evidence>
<keyword evidence="7" id="KW-0464">Manganese</keyword>
<name>A0A8T3USB2_9ARCH</name>
<feature type="binding site" evidence="7">
    <location>
        <position position="242"/>
    </location>
    <ligand>
        <name>Mg(2+)</name>
        <dbReference type="ChEBI" id="CHEBI:18420"/>
        <label>1</label>
    </ligand>
</feature>
<feature type="binding site" evidence="7">
    <location>
        <position position="243"/>
    </location>
    <ligand>
        <name>Mg(2+)</name>
        <dbReference type="ChEBI" id="CHEBI:18420"/>
        <label>1</label>
    </ligand>
</feature>
<dbReference type="InterPro" id="IPR004808">
    <property type="entry name" value="AP_endonuc_1"/>
</dbReference>
<evidence type="ECO:0000259" key="9">
    <source>
        <dbReference type="Pfam" id="PF03372"/>
    </source>
</evidence>
<dbReference type="PROSITE" id="PS51435">
    <property type="entry name" value="AP_NUCLEASE_F1_4"/>
    <property type="match status" value="1"/>
</dbReference>
<dbReference type="PANTHER" id="PTHR22748:SF6">
    <property type="entry name" value="DNA-(APURINIC OR APYRIMIDINIC SITE) ENDONUCLEASE"/>
    <property type="match status" value="1"/>
</dbReference>
<organism evidence="10 11">
    <name type="scientific">Candidatus Acidifodinimicrobium mancum</name>
    <dbReference type="NCBI Taxonomy" id="2898728"/>
    <lineage>
        <taxon>Archaea</taxon>
        <taxon>Candidatus Parvarchaeota</taxon>
        <taxon>Candidatus Acidifodinimicrobiaceae</taxon>
        <taxon>Candidatus Acidifodinimicrobium</taxon>
    </lineage>
</organism>
<proteinExistence type="inferred from homology"/>
<feature type="active site" description="Proton acceptor" evidence="6">
    <location>
        <position position="243"/>
    </location>
</feature>
<feature type="site" description="Transition state stabilizer" evidence="8">
    <location>
        <position position="148"/>
    </location>
</feature>
<accession>A0A8T3USB2</accession>
<dbReference type="GO" id="GO:0008311">
    <property type="term" value="F:double-stranded DNA 3'-5' DNA exonuclease activity"/>
    <property type="evidence" value="ECO:0007669"/>
    <property type="project" value="UniProtKB-EC"/>
</dbReference>
<dbReference type="GO" id="GO:0006284">
    <property type="term" value="P:base-excision repair"/>
    <property type="evidence" value="ECO:0007669"/>
    <property type="project" value="TreeGrafter"/>
</dbReference>
<protein>
    <submittedName>
        <fullName evidence="10">Exodeoxyribonuclease III</fullName>
        <ecNumber evidence="10">3.1.11.2</ecNumber>
    </submittedName>
</protein>
<dbReference type="InterPro" id="IPR036691">
    <property type="entry name" value="Endo/exonu/phosph_ase_sf"/>
</dbReference>
<comment type="similarity">
    <text evidence="2">Belongs to the DNA repair enzymes AP/ExoA family.</text>
</comment>
<feature type="binding site" evidence="7">
    <location>
        <position position="146"/>
    </location>
    <ligand>
        <name>Mg(2+)</name>
        <dbReference type="ChEBI" id="CHEBI:18420"/>
        <label>1</label>
    </ligand>
</feature>
<feature type="binding site" evidence="7">
    <location>
        <position position="148"/>
    </location>
    <ligand>
        <name>Mg(2+)</name>
        <dbReference type="ChEBI" id="CHEBI:18420"/>
        <label>1</label>
    </ligand>
</feature>
<reference evidence="10 11" key="1">
    <citation type="submission" date="2020-09" db="EMBL/GenBank/DDBJ databases">
        <title>Genomic characterization of a novel Parvarchaeota family in acid mine drainage sediments.</title>
        <authorList>
            <person name="Luo Z.-H."/>
        </authorList>
    </citation>
    <scope>NUCLEOTIDE SEQUENCE [LARGE SCALE GENOMIC DNA]</scope>
    <source>
        <strain evidence="10">TL1-5_bins.178</strain>
    </source>
</reference>
<evidence type="ECO:0000256" key="2">
    <source>
        <dbReference type="ARBA" id="ARBA00007092"/>
    </source>
</evidence>
<feature type="site" description="Interaction with DNA substrate" evidence="8">
    <location>
        <position position="243"/>
    </location>
</feature>
<evidence type="ECO:0000256" key="6">
    <source>
        <dbReference type="PIRSR" id="PIRSR604808-1"/>
    </source>
</evidence>
<evidence type="ECO:0000313" key="11">
    <source>
        <dbReference type="Proteomes" id="UP000763484"/>
    </source>
</evidence>
<dbReference type="PANTHER" id="PTHR22748">
    <property type="entry name" value="AP ENDONUCLEASE"/>
    <property type="match status" value="1"/>
</dbReference>
<dbReference type="GO" id="GO:0046872">
    <property type="term" value="F:metal ion binding"/>
    <property type="evidence" value="ECO:0007669"/>
    <property type="project" value="UniProtKB-KW"/>
</dbReference>
<keyword evidence="3 7" id="KW-0479">Metal-binding</keyword>